<keyword evidence="1" id="KW-0813">Transport</keyword>
<keyword evidence="1" id="KW-1071">Ligand-gated ion channel</keyword>
<name>A0A2P6RF74_ROSCH</name>
<dbReference type="OrthoDB" id="421226at2759"/>
<dbReference type="GO" id="GO:0034220">
    <property type="term" value="P:monoatomic ion transmembrane transport"/>
    <property type="evidence" value="ECO:0007669"/>
    <property type="project" value="UniProtKB-KW"/>
</dbReference>
<gene>
    <name evidence="5" type="ORF">RchiOBHm_Chr3g0486281</name>
</gene>
<dbReference type="InterPro" id="IPR014710">
    <property type="entry name" value="RmlC-like_jellyroll"/>
</dbReference>
<evidence type="ECO:0000313" key="5">
    <source>
        <dbReference type="EMBL" id="PRQ45080.1"/>
    </source>
</evidence>
<dbReference type="Proteomes" id="UP000238479">
    <property type="component" value="Chromosome 3"/>
</dbReference>
<keyword evidence="2 5" id="KW-0407">Ion channel</keyword>
<proteinExistence type="predicted"/>
<keyword evidence="4" id="KW-0472">Membrane</keyword>
<dbReference type="STRING" id="74649.A0A2P6RF74"/>
<evidence type="ECO:0000256" key="2">
    <source>
        <dbReference type="ARBA" id="ARBA00023303"/>
    </source>
</evidence>
<feature type="transmembrane region" description="Helical" evidence="4">
    <location>
        <begin position="60"/>
        <end position="80"/>
    </location>
</feature>
<dbReference type="Gene3D" id="2.60.120.10">
    <property type="entry name" value="Jelly Rolls"/>
    <property type="match status" value="1"/>
</dbReference>
<dbReference type="SUPFAM" id="SSF81324">
    <property type="entry name" value="Voltage-gated potassium channels"/>
    <property type="match status" value="1"/>
</dbReference>
<sequence length="612" mass="70942">MSNTQVPNDGPMMSNTRGSKHNADNVESQPRDPLWRDPDAVSTKQKLGETLLSVSFWHKMFVIACVIAVSLDPLFFYIPVINEERKCLALDIELMIIALILRSLTDVTFVVSIIYHVCKAINDAHKEHRQKKSDEVAPDWEFSKVSAAEIIPFAKLVAGKLAWRSTLTSILAVFPMPQLLLIFVFFEMRGHGHLRHRKILNFFVLAQYLPRIYRIYLSSQKLRQTTGIWIKALFNFFLYILASHVLGAFWYFFSIQRETSCWRRACVKNSTVEGCKTTLYCEGHNITARNPALLNQFCSISAEENATAAFDFGIFLHSLKNNITRDIPFGTKLSYSFWWGLRNLSNFGTNLETSNYVWETCFAVSISVIGLLLFIYLIGNVQTFVSMEAERWEDIRNKIRLKEKDIRGWMDRHKVPENLKKEIKKRIEKKLEENKDTDHETLFFNIPMRCLRHFLGKKLLEKVPKLAMMDKRVLRMMCDNLKPVMHDEGTEVFQMGAPLDRMLLITEGTLLTYKSNSNDCHVATENTVRDFYVPEELIEWVTEKKELRQLPCSFFNVKCSSKVEGFELMAKDLRSVVFKNENRWKYSISQSDNSMAQKHGVNPSTSRDLERA</sequence>
<keyword evidence="1" id="KW-0406">Ion transport</keyword>
<protein>
    <submittedName>
        <fullName evidence="5">Putative potassium channel, voltage-dependent, ELK</fullName>
    </submittedName>
</protein>
<dbReference type="PANTHER" id="PTHR45651:SF68">
    <property type="entry name" value="ION TRANSPORT DOMAIN-CONTAINING PROTEIN"/>
    <property type="match status" value="1"/>
</dbReference>
<comment type="caution">
    <text evidence="5">The sequence shown here is derived from an EMBL/GenBank/DDBJ whole genome shotgun (WGS) entry which is preliminary data.</text>
</comment>
<keyword evidence="6" id="KW-1185">Reference proteome</keyword>
<feature type="compositionally biased region" description="Basic and acidic residues" evidence="3">
    <location>
        <begin position="21"/>
        <end position="39"/>
    </location>
</feature>
<dbReference type="Gramene" id="PRQ45080">
    <property type="protein sequence ID" value="PRQ45080"/>
    <property type="gene ID" value="RchiOBHm_Chr3g0486281"/>
</dbReference>
<feature type="compositionally biased region" description="Polar residues" evidence="3">
    <location>
        <begin position="1"/>
        <end position="17"/>
    </location>
</feature>
<organism evidence="5 6">
    <name type="scientific">Rosa chinensis</name>
    <name type="common">China rose</name>
    <dbReference type="NCBI Taxonomy" id="74649"/>
    <lineage>
        <taxon>Eukaryota</taxon>
        <taxon>Viridiplantae</taxon>
        <taxon>Streptophyta</taxon>
        <taxon>Embryophyta</taxon>
        <taxon>Tracheophyta</taxon>
        <taxon>Spermatophyta</taxon>
        <taxon>Magnoliopsida</taxon>
        <taxon>eudicotyledons</taxon>
        <taxon>Gunneridae</taxon>
        <taxon>Pentapetalae</taxon>
        <taxon>rosids</taxon>
        <taxon>fabids</taxon>
        <taxon>Rosales</taxon>
        <taxon>Rosaceae</taxon>
        <taxon>Rosoideae</taxon>
        <taxon>Rosoideae incertae sedis</taxon>
        <taxon>Rosa</taxon>
    </lineage>
</organism>
<reference evidence="5 6" key="1">
    <citation type="journal article" date="2018" name="Nat. Genet.">
        <title>The Rosa genome provides new insights in the design of modern roses.</title>
        <authorList>
            <person name="Bendahmane M."/>
        </authorList>
    </citation>
    <scope>NUCLEOTIDE SEQUENCE [LARGE SCALE GENOMIC DNA]</scope>
    <source>
        <strain evidence="6">cv. Old Blush</strain>
    </source>
</reference>
<feature type="transmembrane region" description="Helical" evidence="4">
    <location>
        <begin position="166"/>
        <end position="186"/>
    </location>
</feature>
<keyword evidence="4" id="KW-1133">Transmembrane helix</keyword>
<dbReference type="PANTHER" id="PTHR45651">
    <property type="entry name" value="CYCLIC NUCLEOTIDE-GATED ION CHANNEL 15-RELATED-RELATED"/>
    <property type="match status" value="1"/>
</dbReference>
<feature type="transmembrane region" description="Helical" evidence="4">
    <location>
        <begin position="92"/>
        <end position="115"/>
    </location>
</feature>
<feature type="transmembrane region" description="Helical" evidence="4">
    <location>
        <begin position="356"/>
        <end position="378"/>
    </location>
</feature>
<evidence type="ECO:0000256" key="1">
    <source>
        <dbReference type="ARBA" id="ARBA00023286"/>
    </source>
</evidence>
<dbReference type="InterPro" id="IPR018490">
    <property type="entry name" value="cNMP-bd_dom_sf"/>
</dbReference>
<feature type="transmembrane region" description="Helical" evidence="4">
    <location>
        <begin position="228"/>
        <end position="253"/>
    </location>
</feature>
<dbReference type="SUPFAM" id="SSF51206">
    <property type="entry name" value="cAMP-binding domain-like"/>
    <property type="match status" value="1"/>
</dbReference>
<evidence type="ECO:0000256" key="4">
    <source>
        <dbReference type="SAM" id="Phobius"/>
    </source>
</evidence>
<feature type="region of interest" description="Disordered" evidence="3">
    <location>
        <begin position="1"/>
        <end position="39"/>
    </location>
</feature>
<accession>A0A2P6RF74</accession>
<keyword evidence="4" id="KW-0812">Transmembrane</keyword>
<evidence type="ECO:0000313" key="6">
    <source>
        <dbReference type="Proteomes" id="UP000238479"/>
    </source>
</evidence>
<feature type="transmembrane region" description="Helical" evidence="4">
    <location>
        <begin position="198"/>
        <end position="216"/>
    </location>
</feature>
<evidence type="ECO:0000256" key="3">
    <source>
        <dbReference type="SAM" id="MobiDB-lite"/>
    </source>
</evidence>
<dbReference type="GO" id="GO:0016020">
    <property type="term" value="C:membrane"/>
    <property type="evidence" value="ECO:0007669"/>
    <property type="project" value="UniProtKB-SubCell"/>
</dbReference>
<dbReference type="EMBL" id="PDCK01000041">
    <property type="protein sequence ID" value="PRQ45080.1"/>
    <property type="molecule type" value="Genomic_DNA"/>
</dbReference>
<dbReference type="AlphaFoldDB" id="A0A2P6RF74"/>